<evidence type="ECO:0000256" key="1">
    <source>
        <dbReference type="SAM" id="MobiDB-lite"/>
    </source>
</evidence>
<organism evidence="2 3">
    <name type="scientific">Blastomyces percursus</name>
    <dbReference type="NCBI Taxonomy" id="1658174"/>
    <lineage>
        <taxon>Eukaryota</taxon>
        <taxon>Fungi</taxon>
        <taxon>Dikarya</taxon>
        <taxon>Ascomycota</taxon>
        <taxon>Pezizomycotina</taxon>
        <taxon>Eurotiomycetes</taxon>
        <taxon>Eurotiomycetidae</taxon>
        <taxon>Onygenales</taxon>
        <taxon>Ajellomycetaceae</taxon>
        <taxon>Blastomyces</taxon>
    </lineage>
</organism>
<reference evidence="2 3" key="1">
    <citation type="submission" date="2015-08" db="EMBL/GenBank/DDBJ databases">
        <title>Emmonsia species relationships and genome sequence.</title>
        <authorList>
            <person name="Cuomo C.A."/>
            <person name="Schwartz I.S."/>
            <person name="Kenyon C."/>
            <person name="De Hoog G.S."/>
            <person name="Govender N.P."/>
            <person name="Botha A."/>
            <person name="Moreno L."/>
            <person name="De Vries M."/>
            <person name="Munoz J.F."/>
            <person name="Stielow J.B."/>
        </authorList>
    </citation>
    <scope>NUCLEOTIDE SEQUENCE [LARGE SCALE GENOMIC DNA]</scope>
    <source>
        <strain evidence="2 3">EI222</strain>
    </source>
</reference>
<name>A0A1J9PP93_9EURO</name>
<proteinExistence type="predicted"/>
<evidence type="ECO:0000313" key="3">
    <source>
        <dbReference type="Proteomes" id="UP000242791"/>
    </source>
</evidence>
<protein>
    <submittedName>
        <fullName evidence="2">Uncharacterized protein</fullName>
    </submittedName>
</protein>
<feature type="non-terminal residue" evidence="2">
    <location>
        <position position="1"/>
    </location>
</feature>
<dbReference type="Proteomes" id="UP000242791">
    <property type="component" value="Unassembled WGS sequence"/>
</dbReference>
<feature type="compositionally biased region" description="Polar residues" evidence="1">
    <location>
        <begin position="36"/>
        <end position="53"/>
    </location>
</feature>
<dbReference type="EMBL" id="LGTZ01002165">
    <property type="protein sequence ID" value="OJD18249.1"/>
    <property type="molecule type" value="Genomic_DNA"/>
</dbReference>
<accession>A0A1J9PP93</accession>
<dbReference type="OrthoDB" id="10534750at2759"/>
<sequence length="53" mass="5694">TFLLLSSVNALSSKIDPPVPQIENQATLLPHLNHTDPLNRNTLSTAANAGNHH</sequence>
<keyword evidence="3" id="KW-1185">Reference proteome</keyword>
<evidence type="ECO:0000313" key="2">
    <source>
        <dbReference type="EMBL" id="OJD18249.1"/>
    </source>
</evidence>
<dbReference type="VEuPathDB" id="FungiDB:ACJ73_08734"/>
<dbReference type="AlphaFoldDB" id="A0A1J9PP93"/>
<gene>
    <name evidence="2" type="ORF">ACJ73_08734</name>
</gene>
<comment type="caution">
    <text evidence="2">The sequence shown here is derived from an EMBL/GenBank/DDBJ whole genome shotgun (WGS) entry which is preliminary data.</text>
</comment>
<feature type="region of interest" description="Disordered" evidence="1">
    <location>
        <begin position="33"/>
        <end position="53"/>
    </location>
</feature>